<dbReference type="InterPro" id="IPR002611">
    <property type="entry name" value="IstB_ATP-bd"/>
</dbReference>
<dbReference type="NCBIfam" id="NF038214">
    <property type="entry name" value="IS21_help_AAA"/>
    <property type="match status" value="1"/>
</dbReference>
<dbReference type="GO" id="GO:0006260">
    <property type="term" value="P:DNA replication"/>
    <property type="evidence" value="ECO:0007669"/>
    <property type="project" value="TreeGrafter"/>
</dbReference>
<dbReference type="InterPro" id="IPR028350">
    <property type="entry name" value="DNAC/IstB-like"/>
</dbReference>
<evidence type="ECO:0000256" key="3">
    <source>
        <dbReference type="ARBA" id="ARBA00022840"/>
    </source>
</evidence>
<proteinExistence type="inferred from homology"/>
<dbReference type="InterPro" id="IPR047661">
    <property type="entry name" value="IstB"/>
</dbReference>
<keyword evidence="3 5" id="KW-0067">ATP-binding</keyword>
<dbReference type="Proteomes" id="UP000289166">
    <property type="component" value="Unassembled WGS sequence"/>
</dbReference>
<evidence type="ECO:0000259" key="4">
    <source>
        <dbReference type="SMART" id="SM00382"/>
    </source>
</evidence>
<dbReference type="SUPFAM" id="SSF52540">
    <property type="entry name" value="P-loop containing nucleoside triphosphate hydrolases"/>
    <property type="match status" value="1"/>
</dbReference>
<dbReference type="PANTHER" id="PTHR30050">
    <property type="entry name" value="CHROMOSOMAL REPLICATION INITIATOR PROTEIN DNAA"/>
    <property type="match status" value="1"/>
</dbReference>
<evidence type="ECO:0000256" key="2">
    <source>
        <dbReference type="ARBA" id="ARBA00022741"/>
    </source>
</evidence>
<dbReference type="SMART" id="SM00382">
    <property type="entry name" value="AAA"/>
    <property type="match status" value="1"/>
</dbReference>
<evidence type="ECO:0000313" key="5">
    <source>
        <dbReference type="EMBL" id="RXE60444.1"/>
    </source>
</evidence>
<keyword evidence="2" id="KW-0547">Nucleotide-binding</keyword>
<name>A0A4Q0I7Q6_9FIRM</name>
<reference evidence="6" key="1">
    <citation type="submission" date="2018-11" db="EMBL/GenBank/DDBJ databases">
        <title>Genome sequencing of a novel mesophilic and cellulolytic organism within the genus Hungateiclostridium.</title>
        <authorList>
            <person name="Rettenmaier R."/>
            <person name="Liebl W."/>
            <person name="Zverlov V."/>
        </authorList>
    </citation>
    <scope>NUCLEOTIDE SEQUENCE [LARGE SCALE GENOMIC DNA]</scope>
    <source>
        <strain evidence="6">N2K1</strain>
    </source>
</reference>
<dbReference type="CDD" id="cd00009">
    <property type="entry name" value="AAA"/>
    <property type="match status" value="1"/>
</dbReference>
<gene>
    <name evidence="5" type="ORF">EFD62_00440</name>
</gene>
<dbReference type="InterPro" id="IPR027417">
    <property type="entry name" value="P-loop_NTPase"/>
</dbReference>
<evidence type="ECO:0000256" key="1">
    <source>
        <dbReference type="ARBA" id="ARBA00008059"/>
    </source>
</evidence>
<sequence length="240" mass="27549">MEAIIEACCKQLKIGRVFYQEYKKIEADTHEAFLLELLKKEIEHRQIVRKNRLLKNANFDVIKTFNNYDFSELEIPSSLTLEDLKSASMIEKKENLIIYGGVGAGKTHLATAIGVEACNQGRKVRFYRTAALVNQLTDAKAHGDLQKYMKQISQCDLLICDEWGFIPFDKEGAQLLFQVISECYERRSVIITTNLKFSDWNTIFYDEIMTAAIIDRLIHHSHLILAKGLSKRFCSSTINC</sequence>
<dbReference type="EMBL" id="RLII01000001">
    <property type="protein sequence ID" value="RXE60444.1"/>
    <property type="molecule type" value="Genomic_DNA"/>
</dbReference>
<dbReference type="AlphaFoldDB" id="A0A4Q0I7Q6"/>
<dbReference type="Gene3D" id="3.40.50.300">
    <property type="entry name" value="P-loop containing nucleotide triphosphate hydrolases"/>
    <property type="match status" value="1"/>
</dbReference>
<evidence type="ECO:0000313" key="6">
    <source>
        <dbReference type="Proteomes" id="UP000289166"/>
    </source>
</evidence>
<accession>A0A4Q0I7Q6</accession>
<dbReference type="Pfam" id="PF01695">
    <property type="entry name" value="IstB_IS21"/>
    <property type="match status" value="1"/>
</dbReference>
<feature type="domain" description="AAA+ ATPase" evidence="4">
    <location>
        <begin position="92"/>
        <end position="225"/>
    </location>
</feature>
<comment type="similarity">
    <text evidence="1">Belongs to the IS21/IS1162 putative ATP-binding protein family.</text>
</comment>
<dbReference type="PANTHER" id="PTHR30050:SF4">
    <property type="entry name" value="ATP-BINDING PROTEIN RV3427C IN INSERTION SEQUENCE-RELATED"/>
    <property type="match status" value="1"/>
</dbReference>
<dbReference type="RefSeq" id="WP_128705550.1">
    <property type="nucleotide sequence ID" value="NZ_RLII01000001.1"/>
</dbReference>
<protein>
    <submittedName>
        <fullName evidence="5">ATP-binding protein</fullName>
    </submittedName>
</protein>
<dbReference type="GO" id="GO:0005524">
    <property type="term" value="F:ATP binding"/>
    <property type="evidence" value="ECO:0007669"/>
    <property type="project" value="UniProtKB-KW"/>
</dbReference>
<organism evidence="5 6">
    <name type="scientific">Acetivibrio mesophilus</name>
    <dbReference type="NCBI Taxonomy" id="2487273"/>
    <lineage>
        <taxon>Bacteria</taxon>
        <taxon>Bacillati</taxon>
        <taxon>Bacillota</taxon>
        <taxon>Clostridia</taxon>
        <taxon>Eubacteriales</taxon>
        <taxon>Oscillospiraceae</taxon>
        <taxon>Acetivibrio</taxon>
    </lineage>
</organism>
<comment type="caution">
    <text evidence="5">The sequence shown here is derived from an EMBL/GenBank/DDBJ whole genome shotgun (WGS) entry which is preliminary data.</text>
</comment>
<dbReference type="OrthoDB" id="9776217at2"/>
<keyword evidence="6" id="KW-1185">Reference proteome</keyword>
<dbReference type="PIRSF" id="PIRSF003073">
    <property type="entry name" value="DNAC_TnpB_IstB"/>
    <property type="match status" value="1"/>
</dbReference>
<dbReference type="InterPro" id="IPR003593">
    <property type="entry name" value="AAA+_ATPase"/>
</dbReference>